<organism evidence="21 22">
    <name type="scientific">Pythium oligandrum</name>
    <name type="common">Mycoparasitic fungus</name>
    <dbReference type="NCBI Taxonomy" id="41045"/>
    <lineage>
        <taxon>Eukaryota</taxon>
        <taxon>Sar</taxon>
        <taxon>Stramenopiles</taxon>
        <taxon>Oomycota</taxon>
        <taxon>Peronosporomycetes</taxon>
        <taxon>Pythiales</taxon>
        <taxon>Pythiaceae</taxon>
        <taxon>Pythium</taxon>
    </lineage>
</organism>
<dbReference type="Gene3D" id="3.40.50.1010">
    <property type="entry name" value="5'-nuclease"/>
    <property type="match status" value="1"/>
</dbReference>
<evidence type="ECO:0000256" key="13">
    <source>
        <dbReference type="ARBA" id="ARBA00022839"/>
    </source>
</evidence>
<dbReference type="Gene3D" id="2.40.50.140">
    <property type="entry name" value="Nucleic acid-binding proteins"/>
    <property type="match status" value="1"/>
</dbReference>
<evidence type="ECO:0000256" key="1">
    <source>
        <dbReference type="ARBA" id="ARBA00001849"/>
    </source>
</evidence>
<keyword evidence="11" id="KW-0378">Hydrolase</keyword>
<dbReference type="GO" id="GO:0005737">
    <property type="term" value="C:cytoplasm"/>
    <property type="evidence" value="ECO:0007669"/>
    <property type="project" value="UniProtKB-SubCell"/>
</dbReference>
<dbReference type="GO" id="GO:0006364">
    <property type="term" value="P:rRNA processing"/>
    <property type="evidence" value="ECO:0007669"/>
    <property type="project" value="UniProtKB-KW"/>
</dbReference>
<gene>
    <name evidence="21" type="ORF">Poli38472_004169</name>
</gene>
<evidence type="ECO:0000256" key="16">
    <source>
        <dbReference type="ARBA" id="ARBA00023242"/>
    </source>
</evidence>
<dbReference type="Pfam" id="PF17216">
    <property type="entry name" value="Rrp44_CSD1"/>
    <property type="match status" value="1"/>
</dbReference>
<keyword evidence="10" id="KW-0540">Nuclease</keyword>
<dbReference type="FunFam" id="2.40.50.700:FF:000001">
    <property type="entry name" value="Exosome complex exonuclease exoribonuclease (Rrp44)"/>
    <property type="match status" value="1"/>
</dbReference>
<keyword evidence="16" id="KW-0539">Nucleus</keyword>
<dbReference type="InterPro" id="IPR050180">
    <property type="entry name" value="RNR_Ribonuclease"/>
</dbReference>
<dbReference type="PANTHER" id="PTHR23355:SF30">
    <property type="entry name" value="DIS3-LIKE EXONUCLEASE 1"/>
    <property type="match status" value="1"/>
</dbReference>
<evidence type="ECO:0000256" key="9">
    <source>
        <dbReference type="ARBA" id="ARBA00022552"/>
    </source>
</evidence>
<dbReference type="Proteomes" id="UP000794436">
    <property type="component" value="Unassembled WGS sequence"/>
</dbReference>
<evidence type="ECO:0000256" key="6">
    <source>
        <dbReference type="ARBA" id="ARBA00012163"/>
    </source>
</evidence>
<feature type="region of interest" description="Disordered" evidence="19">
    <location>
        <begin position="701"/>
        <end position="733"/>
    </location>
</feature>
<evidence type="ECO:0000256" key="5">
    <source>
        <dbReference type="ARBA" id="ARBA00005785"/>
    </source>
</evidence>
<evidence type="ECO:0000256" key="10">
    <source>
        <dbReference type="ARBA" id="ARBA00022722"/>
    </source>
</evidence>
<evidence type="ECO:0000256" key="3">
    <source>
        <dbReference type="ARBA" id="ARBA00004123"/>
    </source>
</evidence>
<dbReference type="InterPro" id="IPR041505">
    <property type="entry name" value="Dis3_CSD2"/>
</dbReference>
<dbReference type="PANTHER" id="PTHR23355">
    <property type="entry name" value="RIBONUCLEASE"/>
    <property type="match status" value="1"/>
</dbReference>
<evidence type="ECO:0000256" key="11">
    <source>
        <dbReference type="ARBA" id="ARBA00022801"/>
    </source>
</evidence>
<proteinExistence type="inferred from homology"/>
<evidence type="ECO:0000256" key="14">
    <source>
        <dbReference type="ARBA" id="ARBA00022842"/>
    </source>
</evidence>
<comment type="subcellular location">
    <subcellularLocation>
        <location evidence="4">Cytoplasm</location>
    </subcellularLocation>
    <subcellularLocation>
        <location evidence="3">Nucleus</location>
    </subcellularLocation>
</comment>
<keyword evidence="13" id="KW-0269">Exonuclease</keyword>
<dbReference type="InterPro" id="IPR001900">
    <property type="entry name" value="RNase_II/R"/>
</dbReference>
<dbReference type="InterPro" id="IPR012340">
    <property type="entry name" value="NA-bd_OB-fold"/>
</dbReference>
<evidence type="ECO:0000313" key="21">
    <source>
        <dbReference type="EMBL" id="TMW66404.1"/>
    </source>
</evidence>
<dbReference type="SMART" id="SM00955">
    <property type="entry name" value="RNB"/>
    <property type="match status" value="1"/>
</dbReference>
<comment type="caution">
    <text evidence="21">The sequence shown here is derived from an EMBL/GenBank/DDBJ whole genome shotgun (WGS) entry which is preliminary data.</text>
</comment>
<comment type="cofactor">
    <cofactor evidence="2">
        <name>Mg(2+)</name>
        <dbReference type="ChEBI" id="CHEBI:18420"/>
    </cofactor>
</comment>
<keyword evidence="22" id="KW-1185">Reference proteome</keyword>
<dbReference type="InterPro" id="IPR022966">
    <property type="entry name" value="RNase_II/R_CS"/>
</dbReference>
<evidence type="ECO:0000256" key="2">
    <source>
        <dbReference type="ARBA" id="ARBA00001946"/>
    </source>
</evidence>
<dbReference type="EMBL" id="SPLM01000036">
    <property type="protein sequence ID" value="TMW66404.1"/>
    <property type="molecule type" value="Genomic_DNA"/>
</dbReference>
<dbReference type="PROSITE" id="PS01175">
    <property type="entry name" value="RIBONUCLEASE_II"/>
    <property type="match status" value="1"/>
</dbReference>
<accession>A0A8K1FML7</accession>
<dbReference type="Pfam" id="PF17849">
    <property type="entry name" value="OB_Dis3"/>
    <property type="match status" value="1"/>
</dbReference>
<dbReference type="GO" id="GO:0000956">
    <property type="term" value="P:nuclear-transcribed mRNA catabolic process"/>
    <property type="evidence" value="ECO:0007669"/>
    <property type="project" value="UniProtKB-ARBA"/>
</dbReference>
<keyword evidence="9" id="KW-0698">rRNA processing</keyword>
<evidence type="ECO:0000256" key="8">
    <source>
        <dbReference type="ARBA" id="ARBA00022490"/>
    </source>
</evidence>
<feature type="region of interest" description="Disordered" evidence="19">
    <location>
        <begin position="387"/>
        <end position="413"/>
    </location>
</feature>
<comment type="catalytic activity">
    <reaction evidence="1">
        <text>Exonucleolytic cleavage in the 3'- to 5'-direction to yield nucleoside 5'-phosphates.</text>
        <dbReference type="EC" id="3.1.13.1"/>
    </reaction>
</comment>
<keyword evidence="15" id="KW-0694">RNA-binding</keyword>
<sequence>MPGLTWNLETAEATRRVLREEEEEKEARAARRRSHWYGVRTEASFLEKSRRRKPGQLRAHEKYLRDDIHCGIAKCPRCEAVSLTRAFRPDRCMQREHAEYVVPDAFSLLQCMELLEEEIFGVQTKHLLVLETVLQEALRIAPSRDATRLRNFFRDDRRMVEACCVHVFPDQNHKETFVEPAILDTDTTQGHMEAQAARDARAIVKTLTWYASQHIAGSSRLVFMTPETKSPLSEEIASKLGIDVVTCEDFVKKRFKHPEFLLELAVNTADAIRWWQEQQVEAENGMVMSKGEFPPHLPPQQLEELVQRGELLKGKIDVSTHNPMEAFVLVDKKSRGYAKEVEKVYVYGREAMNRGIHGDEVVIELLPKSEWRAPKSERLLVHYAADEQTSGGDAAHGPAKAQADEEEDTSSSTVPTGIVVGVLRRSSQFFVATVLSSTVAPGDDYALAIPMEVRIPKIRIRSQRMDMLLDKRLKVVIDHWPIDSMYPNGHYTAVLGGTGDLTTEVSAILVQNEIEEAPFCESALACLPECDIDTYKIQECSTAKRPDFVPLLDWQVPASEIPKRRDLRATHRVFSVDPRGCQDIDDAMSVRRLENGNLELGVHIADVSYFVEHDSALDYEGRSRGTTVYLVGQRLDMLPAVLSADLCSLHENVDRFAMSVIWELNGKTLEIIEDKTWYGRTIIRSCASMTYDQAHRILQGGNADVTPSKSKKPGDNAASAPHRRGVAGGPIPPVLQGEMRGDLELLTMISRRLARERGEEGGLDLSRSETFSLNVLELGNGVEIVMKESMEIHSTIAELMILANSYVAKKIVTAFPSNALLRRHPPPSGARFDQLICIAQTKDILIDASDNYTLQQSLVNAERSGRADAKTMALLKSLAVRVMSEAEYICANASEATTSQNGDKTSFAHYGLGLQYYTHFTSPIRRYADIIVHRQLLAAIALDGRGQSRQILRAQGNMSDSKTASLALPQSLTPSVLEDDEAFLDDLISDVDSKLVVEEAPVVDEPETPLIFPPEVLVPLSQHLNSKNRNAKQASRSCEELYLALYFSTHTVRTPAIITTLKQNGFLVYVPTYDLRAPVYIRDREGFVQMDPLLCGVRIVDTKPPTGTFAMGECIRMIPQAKIQYDTENERLDVVAPEGSCTFKILDEVEIQISCDLSGSNARVPQLQLLLVGRVKRTSTLSRHTTMTIPKANKSKSSIPELQRIVQKSSTALLDQGIKATSPHRALKEGVTSMYDLLESRAHNSISPVVKKTLLTKQNKSKTAESLRVRRRGPGRLVFGDYEPPTTQHYQQKLASYMDTRSEALEEELSIQRTGSVGVNGEDVKRLERDAVSRTMKLAAEKRHDRINRRTKAGH</sequence>
<evidence type="ECO:0000256" key="4">
    <source>
        <dbReference type="ARBA" id="ARBA00004496"/>
    </source>
</evidence>
<protein>
    <recommendedName>
        <fullName evidence="7">DIS3-like exonuclease 1</fullName>
        <ecNumber evidence="6">3.1.13.1</ecNumber>
    </recommendedName>
    <alternativeName>
        <fullName evidence="17">Ribosomal RNA-processing protein 44</fullName>
    </alternativeName>
</protein>
<evidence type="ECO:0000256" key="18">
    <source>
        <dbReference type="RuleBase" id="RU003901"/>
    </source>
</evidence>
<dbReference type="GO" id="GO:0000176">
    <property type="term" value="C:nuclear exosome (RNase complex)"/>
    <property type="evidence" value="ECO:0007669"/>
    <property type="project" value="UniProtKB-ARBA"/>
</dbReference>
<feature type="domain" description="RNB" evidence="20">
    <location>
        <begin position="564"/>
        <end position="942"/>
    </location>
</feature>
<comment type="similarity">
    <text evidence="5 18">Belongs to the RNR ribonuclease family.</text>
</comment>
<reference evidence="21" key="1">
    <citation type="submission" date="2019-03" db="EMBL/GenBank/DDBJ databases">
        <title>Long read genome sequence of the mycoparasitic Pythium oligandrum ATCC 38472 isolated from sugarbeet rhizosphere.</title>
        <authorList>
            <person name="Gaulin E."/>
        </authorList>
    </citation>
    <scope>NUCLEOTIDE SEQUENCE</scope>
    <source>
        <strain evidence="21">ATCC 38472_TT</strain>
    </source>
</reference>
<dbReference type="GO" id="GO:0008859">
    <property type="term" value="F:exoribonuclease II activity"/>
    <property type="evidence" value="ECO:0007669"/>
    <property type="project" value="UniProtKB-EC"/>
</dbReference>
<dbReference type="EC" id="3.1.13.1" evidence="6"/>
<evidence type="ECO:0000256" key="15">
    <source>
        <dbReference type="ARBA" id="ARBA00022884"/>
    </source>
</evidence>
<dbReference type="Gene3D" id="2.40.50.690">
    <property type="match status" value="1"/>
</dbReference>
<dbReference type="InterPro" id="IPR033771">
    <property type="entry name" value="Rrp44_CSD1"/>
</dbReference>
<dbReference type="Gene3D" id="2.40.50.700">
    <property type="match status" value="1"/>
</dbReference>
<evidence type="ECO:0000256" key="12">
    <source>
        <dbReference type="ARBA" id="ARBA00022835"/>
    </source>
</evidence>
<dbReference type="SUPFAM" id="SSF50249">
    <property type="entry name" value="Nucleic acid-binding proteins"/>
    <property type="match status" value="2"/>
</dbReference>
<evidence type="ECO:0000259" key="20">
    <source>
        <dbReference type="SMART" id="SM00955"/>
    </source>
</evidence>
<evidence type="ECO:0000256" key="19">
    <source>
        <dbReference type="SAM" id="MobiDB-lite"/>
    </source>
</evidence>
<dbReference type="Pfam" id="PF00773">
    <property type="entry name" value="RNB"/>
    <property type="match status" value="1"/>
</dbReference>
<evidence type="ECO:0000313" key="22">
    <source>
        <dbReference type="Proteomes" id="UP000794436"/>
    </source>
</evidence>
<evidence type="ECO:0000256" key="7">
    <source>
        <dbReference type="ARBA" id="ARBA00016366"/>
    </source>
</evidence>
<keyword evidence="8" id="KW-0963">Cytoplasm</keyword>
<keyword evidence="12" id="KW-0271">Exosome</keyword>
<name>A0A8K1FML7_PYTOL</name>
<evidence type="ECO:0000256" key="17">
    <source>
        <dbReference type="ARBA" id="ARBA00077930"/>
    </source>
</evidence>
<keyword evidence="14" id="KW-0460">Magnesium</keyword>
<dbReference type="OrthoDB" id="372421at2759"/>
<dbReference type="GO" id="GO:0003723">
    <property type="term" value="F:RNA binding"/>
    <property type="evidence" value="ECO:0007669"/>
    <property type="project" value="UniProtKB-KW"/>
</dbReference>